<keyword evidence="7 10" id="KW-0949">S-adenosyl-L-methionine</keyword>
<evidence type="ECO:0000256" key="1">
    <source>
        <dbReference type="ARBA" id="ARBA00004514"/>
    </source>
</evidence>
<accession>A0A409VZN3</accession>
<dbReference type="PROSITE" id="PS01279">
    <property type="entry name" value="PCMT"/>
    <property type="match status" value="1"/>
</dbReference>
<evidence type="ECO:0000256" key="8">
    <source>
        <dbReference type="ARBA" id="ARBA00035815"/>
    </source>
</evidence>
<sequence length="228" mass="24492">MAWRCSGRTNAQLIANMSTGGIIHSERVTKAMKAVDRANYVPVREDAYEDSPQPIGHGATISAPHMHAYAAEHLLPYLKPGARVLDVGSGSGYLVAVLHGLVGPGGQVVGIDHIPELVSTSIENLKKDGKGEALDRGEIKMITGDGRQGYAADGPYDAIHVGAAAPTVPEALIDQLAKPGRMFIPVGSFLQYIEQIDKDEHGNIHREKIMGVRYVPLTDRESQLELAI</sequence>
<dbReference type="InParanoid" id="A0A409VZN3"/>
<dbReference type="Gene3D" id="3.40.50.150">
    <property type="entry name" value="Vaccinia Virus protein VP39"/>
    <property type="match status" value="1"/>
</dbReference>
<keyword evidence="12" id="KW-1185">Reference proteome</keyword>
<dbReference type="EMBL" id="NHYE01005490">
    <property type="protein sequence ID" value="PPQ71727.1"/>
    <property type="molecule type" value="Genomic_DNA"/>
</dbReference>
<dbReference type="InterPro" id="IPR029063">
    <property type="entry name" value="SAM-dependent_MTases_sf"/>
</dbReference>
<evidence type="ECO:0000256" key="3">
    <source>
        <dbReference type="ARBA" id="ARBA00011245"/>
    </source>
</evidence>
<evidence type="ECO:0000256" key="5">
    <source>
        <dbReference type="ARBA" id="ARBA00022603"/>
    </source>
</evidence>
<evidence type="ECO:0000256" key="4">
    <source>
        <dbReference type="ARBA" id="ARBA00022490"/>
    </source>
</evidence>
<dbReference type="AlphaFoldDB" id="A0A409VZN3"/>
<dbReference type="SUPFAM" id="SSF53335">
    <property type="entry name" value="S-adenosyl-L-methionine-dependent methyltransferases"/>
    <property type="match status" value="1"/>
</dbReference>
<comment type="caution">
    <text evidence="11">The sequence shown here is derived from an EMBL/GenBank/DDBJ whole genome shotgun (WGS) entry which is preliminary data.</text>
</comment>
<keyword evidence="5 10" id="KW-0489">Methyltransferase</keyword>
<dbReference type="STRING" id="231916.A0A409VZN3"/>
<reference evidence="11 12" key="1">
    <citation type="journal article" date="2018" name="Evol. Lett.">
        <title>Horizontal gene cluster transfer increased hallucinogenic mushroom diversity.</title>
        <authorList>
            <person name="Reynolds H.T."/>
            <person name="Vijayakumar V."/>
            <person name="Gluck-Thaler E."/>
            <person name="Korotkin H.B."/>
            <person name="Matheny P.B."/>
            <person name="Slot J.C."/>
        </authorList>
    </citation>
    <scope>NUCLEOTIDE SEQUENCE [LARGE SCALE GENOMIC DNA]</scope>
    <source>
        <strain evidence="11 12">SRW20</strain>
    </source>
</reference>
<keyword evidence="6 10" id="KW-0808">Transferase</keyword>
<organism evidence="11 12">
    <name type="scientific">Gymnopilus dilepis</name>
    <dbReference type="NCBI Taxonomy" id="231916"/>
    <lineage>
        <taxon>Eukaryota</taxon>
        <taxon>Fungi</taxon>
        <taxon>Dikarya</taxon>
        <taxon>Basidiomycota</taxon>
        <taxon>Agaricomycotina</taxon>
        <taxon>Agaricomycetes</taxon>
        <taxon>Agaricomycetidae</taxon>
        <taxon>Agaricales</taxon>
        <taxon>Agaricineae</taxon>
        <taxon>Hymenogastraceae</taxon>
        <taxon>Gymnopilus</taxon>
    </lineage>
</organism>
<dbReference type="EC" id="2.1.1.77" evidence="10"/>
<comment type="catalytic activity">
    <reaction evidence="8">
        <text>[protein]-L-isoaspartate + S-adenosyl-L-methionine = [protein]-L-isoaspartate alpha-methyl ester + S-adenosyl-L-homocysteine</text>
        <dbReference type="Rhea" id="RHEA:12705"/>
        <dbReference type="Rhea" id="RHEA-COMP:12143"/>
        <dbReference type="Rhea" id="RHEA-COMP:12144"/>
        <dbReference type="ChEBI" id="CHEBI:57856"/>
        <dbReference type="ChEBI" id="CHEBI:59789"/>
        <dbReference type="ChEBI" id="CHEBI:90596"/>
        <dbReference type="ChEBI" id="CHEBI:90598"/>
        <dbReference type="EC" id="2.1.1.77"/>
    </reaction>
    <physiologicalReaction direction="left-to-right" evidence="8">
        <dbReference type="Rhea" id="RHEA:12706"/>
    </physiologicalReaction>
</comment>
<dbReference type="GO" id="GO:0005829">
    <property type="term" value="C:cytosol"/>
    <property type="evidence" value="ECO:0007669"/>
    <property type="project" value="UniProtKB-SubCell"/>
</dbReference>
<evidence type="ECO:0000313" key="12">
    <source>
        <dbReference type="Proteomes" id="UP000284706"/>
    </source>
</evidence>
<evidence type="ECO:0000313" key="11">
    <source>
        <dbReference type="EMBL" id="PPQ71727.1"/>
    </source>
</evidence>
<dbReference type="FunFam" id="3.40.50.150:FF:000235">
    <property type="entry name" value="Protein-L-isoaspartate O-methyltransferase"/>
    <property type="match status" value="1"/>
</dbReference>
<protein>
    <recommendedName>
        <fullName evidence="10">Protein-L-isoaspartate O-methyltransferase</fullName>
        <ecNumber evidence="10">2.1.1.77</ecNumber>
    </recommendedName>
</protein>
<proteinExistence type="inferred from homology"/>
<evidence type="ECO:0000256" key="9">
    <source>
        <dbReference type="ARBA" id="ARBA00054057"/>
    </source>
</evidence>
<keyword evidence="4" id="KW-0963">Cytoplasm</keyword>
<dbReference type="GO" id="GO:0006950">
    <property type="term" value="P:response to stress"/>
    <property type="evidence" value="ECO:0007669"/>
    <property type="project" value="UniProtKB-ARBA"/>
</dbReference>
<comment type="subunit">
    <text evidence="3">Monomer.</text>
</comment>
<dbReference type="InterPro" id="IPR000682">
    <property type="entry name" value="PCMT"/>
</dbReference>
<dbReference type="PANTHER" id="PTHR11579:SF0">
    <property type="entry name" value="PROTEIN-L-ISOASPARTATE(D-ASPARTATE) O-METHYLTRANSFERASE"/>
    <property type="match status" value="1"/>
</dbReference>
<dbReference type="PANTHER" id="PTHR11579">
    <property type="entry name" value="PROTEIN-L-ISOASPARTATE O-METHYLTRANSFERASE"/>
    <property type="match status" value="1"/>
</dbReference>
<dbReference type="GO" id="GO:0004719">
    <property type="term" value="F:protein-L-isoaspartate (D-aspartate) O-methyltransferase activity"/>
    <property type="evidence" value="ECO:0007669"/>
    <property type="project" value="UniProtKB-UniRule"/>
</dbReference>
<dbReference type="Pfam" id="PF01135">
    <property type="entry name" value="PCMT"/>
    <property type="match status" value="1"/>
</dbReference>
<dbReference type="NCBIfam" id="TIGR00080">
    <property type="entry name" value="pimt"/>
    <property type="match status" value="1"/>
</dbReference>
<name>A0A409VZN3_9AGAR</name>
<evidence type="ECO:0000256" key="10">
    <source>
        <dbReference type="RuleBase" id="RU003802"/>
    </source>
</evidence>
<dbReference type="CDD" id="cd02440">
    <property type="entry name" value="AdoMet_MTases"/>
    <property type="match status" value="1"/>
</dbReference>
<comment type="similarity">
    <text evidence="2 10">Belongs to the methyltransferase superfamily. L-isoaspartyl/D-aspartyl protein methyltransferase family.</text>
</comment>
<comment type="subcellular location">
    <subcellularLocation>
        <location evidence="1">Cytoplasm</location>
        <location evidence="1">Cytosol</location>
    </subcellularLocation>
</comment>
<gene>
    <name evidence="11" type="ORF">CVT26_007637</name>
</gene>
<dbReference type="GO" id="GO:0032259">
    <property type="term" value="P:methylation"/>
    <property type="evidence" value="ECO:0007669"/>
    <property type="project" value="UniProtKB-KW"/>
</dbReference>
<dbReference type="OrthoDB" id="73890at2759"/>
<comment type="function">
    <text evidence="9">Initiates the repair of damaged proteins by catalyzing methyl esterification of L-isoaspartyl and D-aspartyl residues produced by spontaneous isomerization and racemization of L-aspartyl and L-asparaginyl residues in aging peptides and proteins.</text>
</comment>
<evidence type="ECO:0000256" key="7">
    <source>
        <dbReference type="ARBA" id="ARBA00022691"/>
    </source>
</evidence>
<dbReference type="FunCoup" id="A0A409VZN3">
    <property type="interactions" value="329"/>
</dbReference>
<dbReference type="Proteomes" id="UP000284706">
    <property type="component" value="Unassembled WGS sequence"/>
</dbReference>
<evidence type="ECO:0000256" key="6">
    <source>
        <dbReference type="ARBA" id="ARBA00022679"/>
    </source>
</evidence>
<evidence type="ECO:0000256" key="2">
    <source>
        <dbReference type="ARBA" id="ARBA00005369"/>
    </source>
</evidence>